<dbReference type="AlphaFoldDB" id="A0AAV8QPQ2"/>
<gene>
    <name evidence="2" type="ORF">OPV22_016161</name>
</gene>
<reference evidence="2 3" key="1">
    <citation type="submission" date="2022-12" db="EMBL/GenBank/DDBJ databases">
        <title>Chromosome-scale assembly of the Ensete ventricosum genome.</title>
        <authorList>
            <person name="Dussert Y."/>
            <person name="Stocks J."/>
            <person name="Wendawek A."/>
            <person name="Woldeyes F."/>
            <person name="Nichols R.A."/>
            <person name="Borrell J.S."/>
        </authorList>
    </citation>
    <scope>NUCLEOTIDE SEQUENCE [LARGE SCALE GENOMIC DNA]</scope>
    <source>
        <strain evidence="3">cv. Maze</strain>
        <tissue evidence="2">Seeds</tissue>
    </source>
</reference>
<dbReference type="EMBL" id="JAQQAF010000005">
    <property type="protein sequence ID" value="KAJ8483676.1"/>
    <property type="molecule type" value="Genomic_DNA"/>
</dbReference>
<feature type="region of interest" description="Disordered" evidence="1">
    <location>
        <begin position="55"/>
        <end position="74"/>
    </location>
</feature>
<evidence type="ECO:0000313" key="3">
    <source>
        <dbReference type="Proteomes" id="UP001222027"/>
    </source>
</evidence>
<name>A0AAV8QPQ2_ENSVE</name>
<accession>A0AAV8QPQ2</accession>
<keyword evidence="3" id="KW-1185">Reference proteome</keyword>
<sequence length="74" mass="7877">MTLIGSDSIAKHCGKIQSCSPFGTSSSPRGNTSSLPCSILSSGDQIRVRELNQAPSGRIDRHGRTVSGCSWKRD</sequence>
<comment type="caution">
    <text evidence="2">The sequence shown here is derived from an EMBL/GenBank/DDBJ whole genome shotgun (WGS) entry which is preliminary data.</text>
</comment>
<evidence type="ECO:0000313" key="2">
    <source>
        <dbReference type="EMBL" id="KAJ8483676.1"/>
    </source>
</evidence>
<organism evidence="2 3">
    <name type="scientific">Ensete ventricosum</name>
    <name type="common">Abyssinian banana</name>
    <name type="synonym">Musa ensete</name>
    <dbReference type="NCBI Taxonomy" id="4639"/>
    <lineage>
        <taxon>Eukaryota</taxon>
        <taxon>Viridiplantae</taxon>
        <taxon>Streptophyta</taxon>
        <taxon>Embryophyta</taxon>
        <taxon>Tracheophyta</taxon>
        <taxon>Spermatophyta</taxon>
        <taxon>Magnoliopsida</taxon>
        <taxon>Liliopsida</taxon>
        <taxon>Zingiberales</taxon>
        <taxon>Musaceae</taxon>
        <taxon>Ensete</taxon>
    </lineage>
</organism>
<evidence type="ECO:0000256" key="1">
    <source>
        <dbReference type="SAM" id="MobiDB-lite"/>
    </source>
</evidence>
<dbReference type="Proteomes" id="UP001222027">
    <property type="component" value="Unassembled WGS sequence"/>
</dbReference>
<protein>
    <submittedName>
        <fullName evidence="2">Uncharacterized protein</fullName>
    </submittedName>
</protein>
<proteinExistence type="predicted"/>